<organism evidence="2">
    <name type="scientific">uncultured Acetobacteraceae bacterium</name>
    <dbReference type="NCBI Taxonomy" id="169975"/>
    <lineage>
        <taxon>Bacteria</taxon>
        <taxon>Pseudomonadati</taxon>
        <taxon>Pseudomonadota</taxon>
        <taxon>Alphaproteobacteria</taxon>
        <taxon>Acetobacterales</taxon>
        <taxon>Acetobacteraceae</taxon>
        <taxon>environmental samples</taxon>
    </lineage>
</organism>
<gene>
    <name evidence="2" type="ORF">AVDCRST_MAG04-1994</name>
</gene>
<accession>A0A6J4IFF2</accession>
<reference evidence="2" key="1">
    <citation type="submission" date="2020-02" db="EMBL/GenBank/DDBJ databases">
        <authorList>
            <person name="Meier V. D."/>
        </authorList>
    </citation>
    <scope>NUCLEOTIDE SEQUENCE</scope>
    <source>
        <strain evidence="2">AVDCRST_MAG04</strain>
    </source>
</reference>
<proteinExistence type="predicted"/>
<sequence>GPRHLVRGPARRAARGGCAWLRVHGQPHGERVRWEPPRRCPLGRHVLGGRPGRRGSRSHHVPGRRRPRPGGGGARRLRGGL</sequence>
<evidence type="ECO:0000313" key="2">
    <source>
        <dbReference type="EMBL" id="CAA9248740.1"/>
    </source>
</evidence>
<feature type="region of interest" description="Disordered" evidence="1">
    <location>
        <begin position="43"/>
        <end position="81"/>
    </location>
</feature>
<feature type="compositionally biased region" description="Basic residues" evidence="1">
    <location>
        <begin position="51"/>
        <end position="68"/>
    </location>
</feature>
<evidence type="ECO:0000256" key="1">
    <source>
        <dbReference type="SAM" id="MobiDB-lite"/>
    </source>
</evidence>
<name>A0A6J4IFF2_9PROT</name>
<feature type="non-terminal residue" evidence="2">
    <location>
        <position position="81"/>
    </location>
</feature>
<protein>
    <submittedName>
        <fullName evidence="2">Uncharacterized protein</fullName>
    </submittedName>
</protein>
<dbReference type="AlphaFoldDB" id="A0A6J4IFF2"/>
<feature type="non-terminal residue" evidence="2">
    <location>
        <position position="1"/>
    </location>
</feature>
<dbReference type="EMBL" id="CADCTL010000138">
    <property type="protein sequence ID" value="CAA9248740.1"/>
    <property type="molecule type" value="Genomic_DNA"/>
</dbReference>